<feature type="domain" description="Carboxymuconolactone decarboxylase-like" evidence="1">
    <location>
        <begin position="19"/>
        <end position="96"/>
    </location>
</feature>
<dbReference type="PANTHER" id="PTHR33930">
    <property type="entry name" value="ALKYL HYDROPEROXIDE REDUCTASE AHPD"/>
    <property type="match status" value="1"/>
</dbReference>
<evidence type="ECO:0000259" key="1">
    <source>
        <dbReference type="Pfam" id="PF02627"/>
    </source>
</evidence>
<protein>
    <recommendedName>
        <fullName evidence="1">Carboxymuconolactone decarboxylase-like domain-containing protein</fullName>
    </recommendedName>
</protein>
<dbReference type="NCBIfam" id="TIGR00778">
    <property type="entry name" value="ahpD_dom"/>
    <property type="match status" value="1"/>
</dbReference>
<organism evidence="2">
    <name type="scientific">marine sediment metagenome</name>
    <dbReference type="NCBI Taxonomy" id="412755"/>
    <lineage>
        <taxon>unclassified sequences</taxon>
        <taxon>metagenomes</taxon>
        <taxon>ecological metagenomes</taxon>
    </lineage>
</organism>
<dbReference type="InterPro" id="IPR003779">
    <property type="entry name" value="CMD-like"/>
</dbReference>
<comment type="caution">
    <text evidence="2">The sequence shown here is derived from an EMBL/GenBank/DDBJ whole genome shotgun (WGS) entry which is preliminary data.</text>
</comment>
<dbReference type="InterPro" id="IPR004675">
    <property type="entry name" value="AhpD_core"/>
</dbReference>
<dbReference type="EMBL" id="LAZR01002996">
    <property type="protein sequence ID" value="KKN23183.1"/>
    <property type="molecule type" value="Genomic_DNA"/>
</dbReference>
<sequence>MYDMANIDKLGKLGELSGDAMKAFQALDKAALADGAIPKKYKELMALAVALTTQCPYCLEIHKAEAKKAGATEQELAETIFVATALRAGAALTHGTHLL</sequence>
<reference evidence="2" key="1">
    <citation type="journal article" date="2015" name="Nature">
        <title>Complex archaea that bridge the gap between prokaryotes and eukaryotes.</title>
        <authorList>
            <person name="Spang A."/>
            <person name="Saw J.H."/>
            <person name="Jorgensen S.L."/>
            <person name="Zaremba-Niedzwiedzka K."/>
            <person name="Martijn J."/>
            <person name="Lind A.E."/>
            <person name="van Eijk R."/>
            <person name="Schleper C."/>
            <person name="Guy L."/>
            <person name="Ettema T.J."/>
        </authorList>
    </citation>
    <scope>NUCLEOTIDE SEQUENCE</scope>
</reference>
<gene>
    <name evidence="2" type="ORF">LCGC14_0907470</name>
</gene>
<dbReference type="AlphaFoldDB" id="A0A0F9S1G6"/>
<evidence type="ECO:0000313" key="2">
    <source>
        <dbReference type="EMBL" id="KKN23183.1"/>
    </source>
</evidence>
<dbReference type="Gene3D" id="1.20.1290.10">
    <property type="entry name" value="AhpD-like"/>
    <property type="match status" value="1"/>
</dbReference>
<dbReference type="Pfam" id="PF02627">
    <property type="entry name" value="CMD"/>
    <property type="match status" value="1"/>
</dbReference>
<dbReference type="SUPFAM" id="SSF69118">
    <property type="entry name" value="AhpD-like"/>
    <property type="match status" value="1"/>
</dbReference>
<proteinExistence type="predicted"/>
<accession>A0A0F9S1G6</accession>
<name>A0A0F9S1G6_9ZZZZ</name>
<dbReference type="PANTHER" id="PTHR33930:SF2">
    <property type="entry name" value="BLR3452 PROTEIN"/>
    <property type="match status" value="1"/>
</dbReference>
<dbReference type="InterPro" id="IPR029032">
    <property type="entry name" value="AhpD-like"/>
</dbReference>
<dbReference type="GO" id="GO:0051920">
    <property type="term" value="F:peroxiredoxin activity"/>
    <property type="evidence" value="ECO:0007669"/>
    <property type="project" value="InterPro"/>
</dbReference>